<evidence type="ECO:0000256" key="2">
    <source>
        <dbReference type="SAM" id="Phobius"/>
    </source>
</evidence>
<dbReference type="EMBL" id="JARRAG010000001">
    <property type="protein sequence ID" value="MDG3003170.1"/>
    <property type="molecule type" value="Genomic_DNA"/>
</dbReference>
<protein>
    <recommendedName>
        <fullName evidence="5">DUF304 domain-containing protein</fullName>
    </recommendedName>
</protein>
<gene>
    <name evidence="3" type="ORF">PZE19_05275</name>
</gene>
<sequence>MMDDRGWSDPDDDEDPLRDGVRGELSPGETLLWTERPALPRMRRIRAMPLIFVAALTALSGVSLAAMLGIMPQGPVDPWTLLTTFGLAPAIIGGLIALDLSRRAGSWLARRWSLARTVYALTDQRVIIGRYDAQDGGLDAFSLIPGMIADTTRFEYSDGTGDLYFEGLDTLVRGPIGFFGIRRVRSVDRLLRETLIDPFARW</sequence>
<keyword evidence="2" id="KW-1133">Transmembrane helix</keyword>
<evidence type="ECO:0000256" key="1">
    <source>
        <dbReference type="SAM" id="MobiDB-lite"/>
    </source>
</evidence>
<proteinExistence type="predicted"/>
<evidence type="ECO:0000313" key="4">
    <source>
        <dbReference type="Proteomes" id="UP001216907"/>
    </source>
</evidence>
<keyword evidence="4" id="KW-1185">Reference proteome</keyword>
<keyword evidence="2" id="KW-0472">Membrane</keyword>
<feature type="transmembrane region" description="Helical" evidence="2">
    <location>
        <begin position="78"/>
        <end position="101"/>
    </location>
</feature>
<comment type="caution">
    <text evidence="3">The sequence shown here is derived from an EMBL/GenBank/DDBJ whole genome shotgun (WGS) entry which is preliminary data.</text>
</comment>
<feature type="region of interest" description="Disordered" evidence="1">
    <location>
        <begin position="1"/>
        <end position="23"/>
    </location>
</feature>
<keyword evidence="2" id="KW-0812">Transmembrane</keyword>
<name>A0ABT6F6H3_9BACT</name>
<feature type="transmembrane region" description="Helical" evidence="2">
    <location>
        <begin position="50"/>
        <end position="72"/>
    </location>
</feature>
<evidence type="ECO:0000313" key="3">
    <source>
        <dbReference type="EMBL" id="MDG3003170.1"/>
    </source>
</evidence>
<dbReference type="RefSeq" id="WP_277859525.1">
    <property type="nucleotide sequence ID" value="NZ_JARRAG010000001.1"/>
</dbReference>
<reference evidence="3 4" key="1">
    <citation type="submission" date="2023-03" db="EMBL/GenBank/DDBJ databases">
        <title>Paludisphaera mucosa sp. nov. a novel planctomycete from northern fen.</title>
        <authorList>
            <person name="Ivanova A."/>
        </authorList>
    </citation>
    <scope>NUCLEOTIDE SEQUENCE [LARGE SCALE GENOMIC DNA]</scope>
    <source>
        <strain evidence="3 4">Pla2</strain>
    </source>
</reference>
<accession>A0ABT6F6H3</accession>
<organism evidence="3 4">
    <name type="scientific">Paludisphaera mucosa</name>
    <dbReference type="NCBI Taxonomy" id="3030827"/>
    <lineage>
        <taxon>Bacteria</taxon>
        <taxon>Pseudomonadati</taxon>
        <taxon>Planctomycetota</taxon>
        <taxon>Planctomycetia</taxon>
        <taxon>Isosphaerales</taxon>
        <taxon>Isosphaeraceae</taxon>
        <taxon>Paludisphaera</taxon>
    </lineage>
</organism>
<dbReference type="Proteomes" id="UP001216907">
    <property type="component" value="Unassembled WGS sequence"/>
</dbReference>
<evidence type="ECO:0008006" key="5">
    <source>
        <dbReference type="Google" id="ProtNLM"/>
    </source>
</evidence>